<feature type="compositionally biased region" description="Acidic residues" evidence="1">
    <location>
        <begin position="138"/>
        <end position="148"/>
    </location>
</feature>
<evidence type="ECO:0000313" key="3">
    <source>
        <dbReference type="Proteomes" id="UP000290572"/>
    </source>
</evidence>
<dbReference type="GO" id="GO:0005634">
    <property type="term" value="C:nucleus"/>
    <property type="evidence" value="ECO:0007669"/>
    <property type="project" value="TreeGrafter"/>
</dbReference>
<dbReference type="GO" id="GO:0061709">
    <property type="term" value="P:reticulophagy"/>
    <property type="evidence" value="ECO:0007669"/>
    <property type="project" value="TreeGrafter"/>
</dbReference>
<proteinExistence type="predicted"/>
<gene>
    <name evidence="2" type="ORF">ROHU_035766</name>
</gene>
<sequence length="178" mass="20059">MYRQFEEKGVLFIKERSLNAYPFLEICKGDLIHYMCPLENQVDFCVPELHEKKTSDDTEETVEHKDVDVKESVAGEPEQKSIPVIQEVVEESREVVETSAPLLESSQPSLGEEEGQSEDGDQGGKGSNESVGSGSSFEELDMELEEEKEEKTNEAEAEDHNGQQKLMMVGETIENREE</sequence>
<protein>
    <submittedName>
        <fullName evidence="2">Testis-expressed sequence 264 protein-like</fullName>
    </submittedName>
</protein>
<feature type="compositionally biased region" description="Basic and acidic residues" evidence="1">
    <location>
        <begin position="149"/>
        <end position="162"/>
    </location>
</feature>
<name>A0A498L670_LABRO</name>
<reference evidence="2 3" key="1">
    <citation type="submission" date="2018-03" db="EMBL/GenBank/DDBJ databases">
        <title>Draft genome sequence of Rohu Carp (Labeo rohita).</title>
        <authorList>
            <person name="Das P."/>
            <person name="Kushwaha B."/>
            <person name="Joshi C.G."/>
            <person name="Kumar D."/>
            <person name="Nagpure N.S."/>
            <person name="Sahoo L."/>
            <person name="Das S.P."/>
            <person name="Bit A."/>
            <person name="Patnaik S."/>
            <person name="Meher P.K."/>
            <person name="Jayasankar P."/>
            <person name="Koringa P.G."/>
            <person name="Patel N.V."/>
            <person name="Hinsu A.T."/>
            <person name="Kumar R."/>
            <person name="Pandey M."/>
            <person name="Agarwal S."/>
            <person name="Srivastava S."/>
            <person name="Singh M."/>
            <person name="Iquebal M.A."/>
            <person name="Jaiswal S."/>
            <person name="Angadi U.B."/>
            <person name="Kumar N."/>
            <person name="Raza M."/>
            <person name="Shah T.M."/>
            <person name="Rai A."/>
            <person name="Jena J.K."/>
        </authorList>
    </citation>
    <scope>NUCLEOTIDE SEQUENCE [LARGE SCALE GENOMIC DNA]</scope>
    <source>
        <strain evidence="2">DASCIFA01</strain>
        <tissue evidence="2">Testis</tissue>
    </source>
</reference>
<dbReference type="GO" id="GO:0005657">
    <property type="term" value="C:replication fork"/>
    <property type="evidence" value="ECO:0007669"/>
    <property type="project" value="TreeGrafter"/>
</dbReference>
<keyword evidence="3" id="KW-1185">Reference proteome</keyword>
<feature type="region of interest" description="Disordered" evidence="1">
    <location>
        <begin position="52"/>
        <end position="178"/>
    </location>
</feature>
<evidence type="ECO:0000313" key="2">
    <source>
        <dbReference type="EMBL" id="RXN03850.1"/>
    </source>
</evidence>
<organism evidence="2 3">
    <name type="scientific">Labeo rohita</name>
    <name type="common">Indian major carp</name>
    <name type="synonym">Cyprinus rohita</name>
    <dbReference type="NCBI Taxonomy" id="84645"/>
    <lineage>
        <taxon>Eukaryota</taxon>
        <taxon>Metazoa</taxon>
        <taxon>Chordata</taxon>
        <taxon>Craniata</taxon>
        <taxon>Vertebrata</taxon>
        <taxon>Euteleostomi</taxon>
        <taxon>Actinopterygii</taxon>
        <taxon>Neopterygii</taxon>
        <taxon>Teleostei</taxon>
        <taxon>Ostariophysi</taxon>
        <taxon>Cypriniformes</taxon>
        <taxon>Cyprinidae</taxon>
        <taxon>Labeoninae</taxon>
        <taxon>Labeonini</taxon>
        <taxon>Labeo</taxon>
    </lineage>
</organism>
<accession>A0A498L670</accession>
<feature type="compositionally biased region" description="Acidic residues" evidence="1">
    <location>
        <begin position="111"/>
        <end position="121"/>
    </location>
</feature>
<dbReference type="PANTHER" id="PTHR15949">
    <property type="entry name" value="TESTIS-EXPRESSED PROTEIN 264"/>
    <property type="match status" value="1"/>
</dbReference>
<feature type="compositionally biased region" description="Basic and acidic residues" evidence="1">
    <location>
        <begin position="52"/>
        <end position="79"/>
    </location>
</feature>
<dbReference type="Proteomes" id="UP000290572">
    <property type="component" value="Unassembled WGS sequence"/>
</dbReference>
<dbReference type="PANTHER" id="PTHR15949:SF3">
    <property type="entry name" value="TESTIS-EXPRESSED PROTEIN 264"/>
    <property type="match status" value="1"/>
</dbReference>
<evidence type="ECO:0000256" key="1">
    <source>
        <dbReference type="SAM" id="MobiDB-lite"/>
    </source>
</evidence>
<comment type="caution">
    <text evidence="2">The sequence shown here is derived from an EMBL/GenBank/DDBJ whole genome shotgun (WGS) entry which is preliminary data.</text>
</comment>
<dbReference type="GO" id="GO:0005789">
    <property type="term" value="C:endoplasmic reticulum membrane"/>
    <property type="evidence" value="ECO:0007669"/>
    <property type="project" value="TreeGrafter"/>
</dbReference>
<dbReference type="GO" id="GO:0106300">
    <property type="term" value="P:protein-DNA covalent cross-linking repair"/>
    <property type="evidence" value="ECO:0007669"/>
    <property type="project" value="TreeGrafter"/>
</dbReference>
<dbReference type="AlphaFoldDB" id="A0A498L670"/>
<dbReference type="EMBL" id="QBIY01013469">
    <property type="protein sequence ID" value="RXN03850.1"/>
    <property type="molecule type" value="Genomic_DNA"/>
</dbReference>
<dbReference type="GO" id="GO:0000421">
    <property type="term" value="C:autophagosome membrane"/>
    <property type="evidence" value="ECO:0007669"/>
    <property type="project" value="TreeGrafter"/>
</dbReference>